<dbReference type="Pfam" id="PF19614">
    <property type="entry name" value="DUF6119"/>
    <property type="match status" value="1"/>
</dbReference>
<dbReference type="RefSeq" id="WP_194289733.1">
    <property type="nucleotide sequence ID" value="NZ_WEGK01000002.1"/>
</dbReference>
<name>A0A7K0CXD0_9NOCA</name>
<accession>A0A7K0CXD0</accession>
<sequence length="536" mass="59752">MSRRSSISKRMNLYRMAEDTALPEALREQYREPSEKFAVRPVDVAGSRALLVEGAFEGPSAWTEDISRLAEVEVSQDNRSPGAVLVIQDNFGALWALTWGVGFQLLDQEKVDFRFGTRVLARSALPREIKSITRSVLGHRARVDHTVLPGGSTTRGFGVDGYGEIINRVDATARIPGLAWGNAPIRLHAKDSLSLPLGRRPERLVADLQVLNKLLDEPVLPGLESIERLVALKPKDPMVAELNNRLATRLLGKSDEPIGISWPHARAGMSNLMESCRVRGLGRAGDREDIPEIDEVLTWFTGKDPQSVLRGLGSISLEIHNEQDPGATTPVSTSLLLRHWLAFEVREHASRYCFRDGLWYRMDDRHAERIDQRVTEILAAKSSIPFPPWLPGVEERAYNIDAAAAIDGYSLDRNLMRTALHTHGIEPCDIHLRPGTFIHVKRGRGSSDLSHLFAQTLVSWEALTYDETARAAWLEKISQQVGSPVTDATIDEVVIAIGKVKPITTDSLFTFSKVNLVKQFDLLRDVRVRIAWIPES</sequence>
<dbReference type="InterPro" id="IPR026487">
    <property type="entry name" value="CHP04141"/>
</dbReference>
<gene>
    <name evidence="1" type="ORF">NRB20_11500</name>
</gene>
<dbReference type="EMBL" id="WEGK01000002">
    <property type="protein sequence ID" value="MQY18081.1"/>
    <property type="molecule type" value="Genomic_DNA"/>
</dbReference>
<protein>
    <recommendedName>
        <fullName evidence="3">Sporadically distributed protein, TIGR04141 family</fullName>
    </recommendedName>
</protein>
<dbReference type="AlphaFoldDB" id="A0A7K0CXD0"/>
<keyword evidence="2" id="KW-1185">Reference proteome</keyword>
<organism evidence="1 2">
    <name type="scientific">Nocardia macrotermitis</name>
    <dbReference type="NCBI Taxonomy" id="2585198"/>
    <lineage>
        <taxon>Bacteria</taxon>
        <taxon>Bacillati</taxon>
        <taxon>Actinomycetota</taxon>
        <taxon>Actinomycetes</taxon>
        <taxon>Mycobacteriales</taxon>
        <taxon>Nocardiaceae</taxon>
        <taxon>Nocardia</taxon>
    </lineage>
</organism>
<reference evidence="1 2" key="1">
    <citation type="submission" date="2019-10" db="EMBL/GenBank/DDBJ databases">
        <title>Nocardia macrotermitis sp. nov. and Nocardia aurantia sp. nov., isolated from the gut of fungus growing-termite Macrotermes natalensis.</title>
        <authorList>
            <person name="Benndorf R."/>
            <person name="Schwitalla J."/>
            <person name="Martin K."/>
            <person name="De Beer W."/>
            <person name="Kaster A.-K."/>
            <person name="Vollmers J."/>
            <person name="Poulsen M."/>
            <person name="Beemelmanns C."/>
        </authorList>
    </citation>
    <scope>NUCLEOTIDE SEQUENCE [LARGE SCALE GENOMIC DNA]</scope>
    <source>
        <strain evidence="1 2">RB20</strain>
    </source>
</reference>
<evidence type="ECO:0000313" key="2">
    <source>
        <dbReference type="Proteomes" id="UP000438448"/>
    </source>
</evidence>
<dbReference type="NCBIfam" id="TIGR04141">
    <property type="entry name" value="TIGR04141 family sporadically distributed protein"/>
    <property type="match status" value="1"/>
</dbReference>
<dbReference type="Proteomes" id="UP000438448">
    <property type="component" value="Unassembled WGS sequence"/>
</dbReference>
<evidence type="ECO:0000313" key="1">
    <source>
        <dbReference type="EMBL" id="MQY18081.1"/>
    </source>
</evidence>
<comment type="caution">
    <text evidence="1">The sequence shown here is derived from an EMBL/GenBank/DDBJ whole genome shotgun (WGS) entry which is preliminary data.</text>
</comment>
<evidence type="ECO:0008006" key="3">
    <source>
        <dbReference type="Google" id="ProtNLM"/>
    </source>
</evidence>
<proteinExistence type="predicted"/>